<evidence type="ECO:0000256" key="8">
    <source>
        <dbReference type="ARBA" id="ARBA00022840"/>
    </source>
</evidence>
<dbReference type="GO" id="GO:0016740">
    <property type="term" value="F:transferase activity"/>
    <property type="evidence" value="ECO:0007669"/>
    <property type="project" value="UniProtKB-KW"/>
</dbReference>
<keyword evidence="4" id="KW-0963">Cytoplasm</keyword>
<sequence length="143" mass="16045">MDVVTKTVDQTHAIATKVLSQLDSNVIALTGDLGSGKTAFTQGLGKALGVEKSITSPTFLLLKPYNTQSEKYKKLIHLDLYRVGGWGEISELALQELWENKSNLVVIEWAERIKEHLPTDTTWITFEYVSEGERKIVFESMTD</sequence>
<keyword evidence="5" id="KW-0819">tRNA processing</keyword>
<comment type="similarity">
    <text evidence="2">Belongs to the TsaE family.</text>
</comment>
<dbReference type="AlphaFoldDB" id="A0A2H0BGU1"/>
<evidence type="ECO:0000256" key="5">
    <source>
        <dbReference type="ARBA" id="ARBA00022694"/>
    </source>
</evidence>
<gene>
    <name evidence="11" type="ORF">COX05_04205</name>
</gene>
<dbReference type="GO" id="GO:0002949">
    <property type="term" value="P:tRNA threonylcarbamoyladenosine modification"/>
    <property type="evidence" value="ECO:0007669"/>
    <property type="project" value="InterPro"/>
</dbReference>
<keyword evidence="8" id="KW-0067">ATP-binding</keyword>
<evidence type="ECO:0000256" key="6">
    <source>
        <dbReference type="ARBA" id="ARBA00022723"/>
    </source>
</evidence>
<protein>
    <recommendedName>
        <fullName evidence="3">tRNA threonylcarbamoyladenosine biosynthesis protein TsaE</fullName>
    </recommendedName>
    <alternativeName>
        <fullName evidence="10">t(6)A37 threonylcarbamoyladenosine biosynthesis protein TsaE</fullName>
    </alternativeName>
</protein>
<evidence type="ECO:0000256" key="4">
    <source>
        <dbReference type="ARBA" id="ARBA00022490"/>
    </source>
</evidence>
<proteinExistence type="inferred from homology"/>
<evidence type="ECO:0000313" key="12">
    <source>
        <dbReference type="Proteomes" id="UP000228495"/>
    </source>
</evidence>
<comment type="caution">
    <text evidence="11">The sequence shown here is derived from an EMBL/GenBank/DDBJ whole genome shotgun (WGS) entry which is preliminary data.</text>
</comment>
<dbReference type="Pfam" id="PF02367">
    <property type="entry name" value="TsaE"/>
    <property type="match status" value="1"/>
</dbReference>
<dbReference type="Gene3D" id="3.40.50.300">
    <property type="entry name" value="P-loop containing nucleotide triphosphate hydrolases"/>
    <property type="match status" value="1"/>
</dbReference>
<organism evidence="11 12">
    <name type="scientific">candidate division WWE3 bacterium CG22_combo_CG10-13_8_21_14_all_39_12</name>
    <dbReference type="NCBI Taxonomy" id="1975094"/>
    <lineage>
        <taxon>Bacteria</taxon>
        <taxon>Katanobacteria</taxon>
    </lineage>
</organism>
<name>A0A2H0BGU1_UNCKA</name>
<evidence type="ECO:0000256" key="2">
    <source>
        <dbReference type="ARBA" id="ARBA00007599"/>
    </source>
</evidence>
<dbReference type="EMBL" id="PCSU01000073">
    <property type="protein sequence ID" value="PIP56220.1"/>
    <property type="molecule type" value="Genomic_DNA"/>
</dbReference>
<dbReference type="NCBIfam" id="TIGR00150">
    <property type="entry name" value="T6A_YjeE"/>
    <property type="match status" value="1"/>
</dbReference>
<reference evidence="11 12" key="1">
    <citation type="submission" date="2017-09" db="EMBL/GenBank/DDBJ databases">
        <title>Depth-based differentiation of microbial function through sediment-hosted aquifers and enrichment of novel symbionts in the deep terrestrial subsurface.</title>
        <authorList>
            <person name="Probst A.J."/>
            <person name="Ladd B."/>
            <person name="Jarett J.K."/>
            <person name="Geller-Mcgrath D.E."/>
            <person name="Sieber C.M."/>
            <person name="Emerson J.B."/>
            <person name="Anantharaman K."/>
            <person name="Thomas B.C."/>
            <person name="Malmstrom R."/>
            <person name="Stieglmeier M."/>
            <person name="Klingl A."/>
            <person name="Woyke T."/>
            <person name="Ryan C.M."/>
            <person name="Banfield J.F."/>
        </authorList>
    </citation>
    <scope>NUCLEOTIDE SEQUENCE [LARGE SCALE GENOMIC DNA]</scope>
    <source>
        <strain evidence="11">CG22_combo_CG10-13_8_21_14_all_39_12</strain>
    </source>
</reference>
<dbReference type="GO" id="GO:0005737">
    <property type="term" value="C:cytoplasm"/>
    <property type="evidence" value="ECO:0007669"/>
    <property type="project" value="UniProtKB-SubCell"/>
</dbReference>
<dbReference type="InterPro" id="IPR027417">
    <property type="entry name" value="P-loop_NTPase"/>
</dbReference>
<keyword evidence="9" id="KW-0460">Magnesium</keyword>
<evidence type="ECO:0000256" key="3">
    <source>
        <dbReference type="ARBA" id="ARBA00019010"/>
    </source>
</evidence>
<evidence type="ECO:0000313" key="11">
    <source>
        <dbReference type="EMBL" id="PIP56220.1"/>
    </source>
</evidence>
<evidence type="ECO:0000256" key="1">
    <source>
        <dbReference type="ARBA" id="ARBA00004496"/>
    </source>
</evidence>
<keyword evidence="6" id="KW-0479">Metal-binding</keyword>
<evidence type="ECO:0000256" key="7">
    <source>
        <dbReference type="ARBA" id="ARBA00022741"/>
    </source>
</evidence>
<dbReference type="Proteomes" id="UP000228495">
    <property type="component" value="Unassembled WGS sequence"/>
</dbReference>
<keyword evidence="11" id="KW-0808">Transferase</keyword>
<dbReference type="GO" id="GO:0005524">
    <property type="term" value="F:ATP binding"/>
    <property type="evidence" value="ECO:0007669"/>
    <property type="project" value="UniProtKB-KW"/>
</dbReference>
<evidence type="ECO:0000256" key="10">
    <source>
        <dbReference type="ARBA" id="ARBA00032441"/>
    </source>
</evidence>
<dbReference type="InterPro" id="IPR003442">
    <property type="entry name" value="T6A_TsaE"/>
</dbReference>
<comment type="subcellular location">
    <subcellularLocation>
        <location evidence="1">Cytoplasm</location>
    </subcellularLocation>
</comment>
<dbReference type="GO" id="GO:0046872">
    <property type="term" value="F:metal ion binding"/>
    <property type="evidence" value="ECO:0007669"/>
    <property type="project" value="UniProtKB-KW"/>
</dbReference>
<dbReference type="SUPFAM" id="SSF52540">
    <property type="entry name" value="P-loop containing nucleoside triphosphate hydrolases"/>
    <property type="match status" value="1"/>
</dbReference>
<keyword evidence="7" id="KW-0547">Nucleotide-binding</keyword>
<dbReference type="PANTHER" id="PTHR33540">
    <property type="entry name" value="TRNA THREONYLCARBAMOYLADENOSINE BIOSYNTHESIS PROTEIN TSAE"/>
    <property type="match status" value="1"/>
</dbReference>
<accession>A0A2H0BGU1</accession>
<evidence type="ECO:0000256" key="9">
    <source>
        <dbReference type="ARBA" id="ARBA00022842"/>
    </source>
</evidence>
<dbReference type="PANTHER" id="PTHR33540:SF2">
    <property type="entry name" value="TRNA THREONYLCARBAMOYLADENOSINE BIOSYNTHESIS PROTEIN TSAE"/>
    <property type="match status" value="1"/>
</dbReference>